<evidence type="ECO:0000313" key="1">
    <source>
        <dbReference type="EMBL" id="RQO99893.1"/>
    </source>
</evidence>
<name>A0A3N7FY76_POPTR</name>
<evidence type="ECO:0000313" key="2">
    <source>
        <dbReference type="Proteomes" id="UP000006729"/>
    </source>
</evidence>
<gene>
    <name evidence="1" type="ORF">POPTR_014G081150</name>
</gene>
<proteinExistence type="predicted"/>
<protein>
    <submittedName>
        <fullName evidence="1">Uncharacterized protein</fullName>
    </submittedName>
</protein>
<accession>A0A3N7FY76</accession>
<organism evidence="1 2">
    <name type="scientific">Populus trichocarpa</name>
    <name type="common">Western balsam poplar</name>
    <name type="synonym">Populus balsamifera subsp. trichocarpa</name>
    <dbReference type="NCBI Taxonomy" id="3694"/>
    <lineage>
        <taxon>Eukaryota</taxon>
        <taxon>Viridiplantae</taxon>
        <taxon>Streptophyta</taxon>
        <taxon>Embryophyta</taxon>
        <taxon>Tracheophyta</taxon>
        <taxon>Spermatophyta</taxon>
        <taxon>Magnoliopsida</taxon>
        <taxon>eudicotyledons</taxon>
        <taxon>Gunneridae</taxon>
        <taxon>Pentapetalae</taxon>
        <taxon>rosids</taxon>
        <taxon>fabids</taxon>
        <taxon>Malpighiales</taxon>
        <taxon>Salicaceae</taxon>
        <taxon>Saliceae</taxon>
        <taxon>Populus</taxon>
    </lineage>
</organism>
<dbReference type="Proteomes" id="UP000006729">
    <property type="component" value="Chromosome 14"/>
</dbReference>
<dbReference type="EMBL" id="CM009303">
    <property type="protein sequence ID" value="RQO99893.1"/>
    <property type="molecule type" value="Genomic_DNA"/>
</dbReference>
<sequence length="72" mass="8500">MFSHSSTTSRIIWPEFTCPVALNNCRQETPEVFYYGYLWGMRVAVILVQSKDVKNSRAWIKIKKFQTEYCCV</sequence>
<dbReference type="AlphaFoldDB" id="A0A3N7FY76"/>
<keyword evidence="2" id="KW-1185">Reference proteome</keyword>
<dbReference type="InParanoid" id="A0A3N7FY76"/>
<reference evidence="1 2" key="1">
    <citation type="journal article" date="2006" name="Science">
        <title>The genome of black cottonwood, Populus trichocarpa (Torr. &amp; Gray).</title>
        <authorList>
            <person name="Tuskan G.A."/>
            <person name="Difazio S."/>
            <person name="Jansson S."/>
            <person name="Bohlmann J."/>
            <person name="Grigoriev I."/>
            <person name="Hellsten U."/>
            <person name="Putnam N."/>
            <person name="Ralph S."/>
            <person name="Rombauts S."/>
            <person name="Salamov A."/>
            <person name="Schein J."/>
            <person name="Sterck L."/>
            <person name="Aerts A."/>
            <person name="Bhalerao R.R."/>
            <person name="Bhalerao R.P."/>
            <person name="Blaudez D."/>
            <person name="Boerjan W."/>
            <person name="Brun A."/>
            <person name="Brunner A."/>
            <person name="Busov V."/>
            <person name="Campbell M."/>
            <person name="Carlson J."/>
            <person name="Chalot M."/>
            <person name="Chapman J."/>
            <person name="Chen G.L."/>
            <person name="Cooper D."/>
            <person name="Coutinho P.M."/>
            <person name="Couturier J."/>
            <person name="Covert S."/>
            <person name="Cronk Q."/>
            <person name="Cunningham R."/>
            <person name="Davis J."/>
            <person name="Degroeve S."/>
            <person name="Dejardin A."/>
            <person name="Depamphilis C."/>
            <person name="Detter J."/>
            <person name="Dirks B."/>
            <person name="Dubchak I."/>
            <person name="Duplessis S."/>
            <person name="Ehlting J."/>
            <person name="Ellis B."/>
            <person name="Gendler K."/>
            <person name="Goodstein D."/>
            <person name="Gribskov M."/>
            <person name="Grimwood J."/>
            <person name="Groover A."/>
            <person name="Gunter L."/>
            <person name="Hamberger B."/>
            <person name="Heinze B."/>
            <person name="Helariutta Y."/>
            <person name="Henrissat B."/>
            <person name="Holligan D."/>
            <person name="Holt R."/>
            <person name="Huang W."/>
            <person name="Islam-Faridi N."/>
            <person name="Jones S."/>
            <person name="Jones-Rhoades M."/>
            <person name="Jorgensen R."/>
            <person name="Joshi C."/>
            <person name="Kangasjarvi J."/>
            <person name="Karlsson J."/>
            <person name="Kelleher C."/>
            <person name="Kirkpatrick R."/>
            <person name="Kirst M."/>
            <person name="Kohler A."/>
            <person name="Kalluri U."/>
            <person name="Larimer F."/>
            <person name="Leebens-Mack J."/>
            <person name="Leple J.C."/>
            <person name="Locascio P."/>
            <person name="Lou Y."/>
            <person name="Lucas S."/>
            <person name="Martin F."/>
            <person name="Montanini B."/>
            <person name="Napoli C."/>
            <person name="Nelson D.R."/>
            <person name="Nelson C."/>
            <person name="Nieminen K."/>
            <person name="Nilsson O."/>
            <person name="Pereda V."/>
            <person name="Peter G."/>
            <person name="Philippe R."/>
            <person name="Pilate G."/>
            <person name="Poliakov A."/>
            <person name="Razumovskaya J."/>
            <person name="Richardson P."/>
            <person name="Rinaldi C."/>
            <person name="Ritland K."/>
            <person name="Rouze P."/>
            <person name="Ryaboy D."/>
            <person name="Schmutz J."/>
            <person name="Schrader J."/>
            <person name="Segerman B."/>
            <person name="Shin H."/>
            <person name="Siddiqui A."/>
            <person name="Sterky F."/>
            <person name="Terry A."/>
            <person name="Tsai C.J."/>
            <person name="Uberbacher E."/>
            <person name="Unneberg P."/>
            <person name="Vahala J."/>
            <person name="Wall K."/>
            <person name="Wessler S."/>
            <person name="Yang G."/>
            <person name="Yin T."/>
            <person name="Douglas C."/>
            <person name="Marra M."/>
            <person name="Sandberg G."/>
            <person name="Van de Peer Y."/>
            <person name="Rokhsar D."/>
        </authorList>
    </citation>
    <scope>NUCLEOTIDE SEQUENCE [LARGE SCALE GENOMIC DNA]</scope>
    <source>
        <strain evidence="2">cv. Nisqually</strain>
    </source>
</reference>
<dbReference type="Gramene" id="Potri.014G081150.1.v4.1">
    <property type="protein sequence ID" value="Potri.014G081150.1.v4.1"/>
    <property type="gene ID" value="Potri.014G081150.v4.1"/>
</dbReference>